<dbReference type="EMBL" id="JBHUOP010000004">
    <property type="protein sequence ID" value="MFD2841083.1"/>
    <property type="molecule type" value="Genomic_DNA"/>
</dbReference>
<keyword evidence="1 3" id="KW-0413">Isomerase</keyword>
<dbReference type="EC" id="5.4.99.5" evidence="3"/>
<name>A0ABW5XGS3_9MICO</name>
<dbReference type="PANTHER" id="PTHR38041">
    <property type="entry name" value="CHORISMATE MUTASE"/>
    <property type="match status" value="1"/>
</dbReference>
<dbReference type="GO" id="GO:0004106">
    <property type="term" value="F:chorismate mutase activity"/>
    <property type="evidence" value="ECO:0007669"/>
    <property type="project" value="UniProtKB-EC"/>
</dbReference>
<dbReference type="Pfam" id="PF01817">
    <property type="entry name" value="CM_2"/>
    <property type="match status" value="1"/>
</dbReference>
<dbReference type="InterPro" id="IPR002701">
    <property type="entry name" value="CM_II_prokaryot"/>
</dbReference>
<sequence length="119" mass="13117">MSSPQVQPSDPTANPVIRQEILNLRGSIDNIDASLMYLLAERFKCTRRVGELKAHAGIAASDPEREAAQIRRLTAIAEGAGLDTEFAEKFREFVVSETVRRHKLIAQEMGEAPPLDTVS</sequence>
<evidence type="ECO:0000259" key="2">
    <source>
        <dbReference type="PROSITE" id="PS51168"/>
    </source>
</evidence>
<dbReference type="InterPro" id="IPR010951">
    <property type="entry name" value="CM_bact"/>
</dbReference>
<comment type="caution">
    <text evidence="3">The sequence shown here is derived from an EMBL/GenBank/DDBJ whole genome shotgun (WGS) entry which is preliminary data.</text>
</comment>
<dbReference type="NCBIfam" id="NF006691">
    <property type="entry name" value="PRK09239.1"/>
    <property type="match status" value="1"/>
</dbReference>
<accession>A0ABW5XGS3</accession>
<proteinExistence type="predicted"/>
<feature type="domain" description="Chorismate mutase" evidence="2">
    <location>
        <begin position="15"/>
        <end position="106"/>
    </location>
</feature>
<dbReference type="Proteomes" id="UP001597391">
    <property type="component" value="Unassembled WGS sequence"/>
</dbReference>
<reference evidence="4" key="1">
    <citation type="journal article" date="2019" name="Int. J. Syst. Evol. Microbiol.">
        <title>The Global Catalogue of Microorganisms (GCM) 10K type strain sequencing project: providing services to taxonomists for standard genome sequencing and annotation.</title>
        <authorList>
            <consortium name="The Broad Institute Genomics Platform"/>
            <consortium name="The Broad Institute Genome Sequencing Center for Infectious Disease"/>
            <person name="Wu L."/>
            <person name="Ma J."/>
        </authorList>
    </citation>
    <scope>NUCLEOTIDE SEQUENCE [LARGE SCALE GENOMIC DNA]</scope>
    <source>
        <strain evidence="4">KCTC 33576</strain>
    </source>
</reference>
<dbReference type="NCBIfam" id="TIGR01795">
    <property type="entry name" value="CM_mono_cladeE"/>
    <property type="match status" value="1"/>
</dbReference>
<evidence type="ECO:0000313" key="3">
    <source>
        <dbReference type="EMBL" id="MFD2841083.1"/>
    </source>
</evidence>
<protein>
    <submittedName>
        <fullName evidence="3">Chorismate mutase</fullName>
        <ecNumber evidence="3">5.4.99.5</ecNumber>
    </submittedName>
</protein>
<dbReference type="InterPro" id="IPR036263">
    <property type="entry name" value="Chorismate_II_sf"/>
</dbReference>
<dbReference type="InterPro" id="IPR051331">
    <property type="entry name" value="Chorismate_mutase-related"/>
</dbReference>
<dbReference type="RefSeq" id="WP_377467002.1">
    <property type="nucleotide sequence ID" value="NZ_JBHUOP010000004.1"/>
</dbReference>
<gene>
    <name evidence="3" type="ORF">ACFSYH_10980</name>
</gene>
<keyword evidence="4" id="KW-1185">Reference proteome</keyword>
<organism evidence="3 4">
    <name type="scientific">Populibacterium corticicola</name>
    <dbReference type="NCBI Taxonomy" id="1812826"/>
    <lineage>
        <taxon>Bacteria</taxon>
        <taxon>Bacillati</taxon>
        <taxon>Actinomycetota</taxon>
        <taxon>Actinomycetes</taxon>
        <taxon>Micrococcales</taxon>
        <taxon>Jonesiaceae</taxon>
        <taxon>Populibacterium</taxon>
    </lineage>
</organism>
<dbReference type="PANTHER" id="PTHR38041:SF1">
    <property type="entry name" value="CHORISMATE MUTASE"/>
    <property type="match status" value="1"/>
</dbReference>
<evidence type="ECO:0000256" key="1">
    <source>
        <dbReference type="ARBA" id="ARBA00023235"/>
    </source>
</evidence>
<evidence type="ECO:0000313" key="4">
    <source>
        <dbReference type="Proteomes" id="UP001597391"/>
    </source>
</evidence>
<dbReference type="PROSITE" id="PS51168">
    <property type="entry name" value="CHORISMATE_MUT_2"/>
    <property type="match status" value="1"/>
</dbReference>
<dbReference type="Gene3D" id="1.20.59.10">
    <property type="entry name" value="Chorismate mutase"/>
    <property type="match status" value="1"/>
</dbReference>
<dbReference type="SUPFAM" id="SSF48600">
    <property type="entry name" value="Chorismate mutase II"/>
    <property type="match status" value="1"/>
</dbReference>
<dbReference type="InterPro" id="IPR036979">
    <property type="entry name" value="CM_dom_sf"/>
</dbReference>
<dbReference type="SMART" id="SM00830">
    <property type="entry name" value="CM_2"/>
    <property type="match status" value="1"/>
</dbReference>